<organism evidence="2 3">
    <name type="scientific">Suillus placidus</name>
    <dbReference type="NCBI Taxonomy" id="48579"/>
    <lineage>
        <taxon>Eukaryota</taxon>
        <taxon>Fungi</taxon>
        <taxon>Dikarya</taxon>
        <taxon>Basidiomycota</taxon>
        <taxon>Agaricomycotina</taxon>
        <taxon>Agaricomycetes</taxon>
        <taxon>Agaricomycetidae</taxon>
        <taxon>Boletales</taxon>
        <taxon>Suillineae</taxon>
        <taxon>Suillaceae</taxon>
        <taxon>Suillus</taxon>
    </lineage>
</organism>
<keyword evidence="3" id="KW-1185">Reference proteome</keyword>
<feature type="transmembrane region" description="Helical" evidence="1">
    <location>
        <begin position="292"/>
        <end position="310"/>
    </location>
</feature>
<accession>A0A9P6ZMB0</accession>
<proteinExistence type="predicted"/>
<name>A0A9P6ZMB0_9AGAM</name>
<evidence type="ECO:0000313" key="2">
    <source>
        <dbReference type="EMBL" id="KAG1771122.1"/>
    </source>
</evidence>
<dbReference type="EMBL" id="JABBWD010000061">
    <property type="protein sequence ID" value="KAG1771122.1"/>
    <property type="molecule type" value="Genomic_DNA"/>
</dbReference>
<keyword evidence="1" id="KW-0472">Membrane</keyword>
<protein>
    <submittedName>
        <fullName evidence="2">Uncharacterized protein</fullName>
    </submittedName>
</protein>
<evidence type="ECO:0000256" key="1">
    <source>
        <dbReference type="SAM" id="Phobius"/>
    </source>
</evidence>
<feature type="transmembrane region" description="Helical" evidence="1">
    <location>
        <begin position="369"/>
        <end position="391"/>
    </location>
</feature>
<feature type="transmembrane region" description="Helical" evidence="1">
    <location>
        <begin position="343"/>
        <end position="362"/>
    </location>
</feature>
<sequence>MATMTPAGRVDQQMELLKHSVPIWPTQLRRYTEIPGPLLEPQRCDYNIEMMQIDLARHDVRGDWGECIHLSGAVYYYNARVKTYTEMNLRAYSDEQLQQLGSWIDVSRAKIDRENWFLVVEPILVRGMEIYTYYYVVPENRIITWIERVNGYLLFQECTTAWHWNHKRLELEAQYWKHVEYFPHGIDVHLPEVRALRVQLNCKPTEVLVIEQSTAASIFWTLDQMKEMAAELATAEELAGHTGTMGEHGIAIYGKISHMLRHHEYLNHHGQPEACLMRMHSLAKRRKDSEKFPFMAGAGIAMLWIPIVVLKRLKNIYVDGVVNGIDIKGFTDDFSAQSKAQTTVASVIMAVNASILVIPGLGTQPATKALCSISFVLSVYCIVMCTMAQYFGYRLRSLDFAVQLT</sequence>
<dbReference type="OrthoDB" id="2666865at2759"/>
<reference evidence="2" key="1">
    <citation type="journal article" date="2020" name="New Phytol.">
        <title>Comparative genomics reveals dynamic genome evolution in host specialist ectomycorrhizal fungi.</title>
        <authorList>
            <person name="Lofgren L.A."/>
            <person name="Nguyen N.H."/>
            <person name="Vilgalys R."/>
            <person name="Ruytinx J."/>
            <person name="Liao H.L."/>
            <person name="Branco S."/>
            <person name="Kuo A."/>
            <person name="LaButti K."/>
            <person name="Lipzen A."/>
            <person name="Andreopoulos W."/>
            <person name="Pangilinan J."/>
            <person name="Riley R."/>
            <person name="Hundley H."/>
            <person name="Na H."/>
            <person name="Barry K."/>
            <person name="Grigoriev I.V."/>
            <person name="Stajich J.E."/>
            <person name="Kennedy P.G."/>
        </authorList>
    </citation>
    <scope>NUCLEOTIDE SEQUENCE</scope>
    <source>
        <strain evidence="2">DOB743</strain>
    </source>
</reference>
<evidence type="ECO:0000313" key="3">
    <source>
        <dbReference type="Proteomes" id="UP000714275"/>
    </source>
</evidence>
<dbReference type="Proteomes" id="UP000714275">
    <property type="component" value="Unassembled WGS sequence"/>
</dbReference>
<comment type="caution">
    <text evidence="2">The sequence shown here is derived from an EMBL/GenBank/DDBJ whole genome shotgun (WGS) entry which is preliminary data.</text>
</comment>
<keyword evidence="1" id="KW-0812">Transmembrane</keyword>
<gene>
    <name evidence="2" type="ORF">EV702DRAFT_1202152</name>
</gene>
<dbReference type="AlphaFoldDB" id="A0A9P6ZMB0"/>
<keyword evidence="1" id="KW-1133">Transmembrane helix</keyword>